<dbReference type="NCBIfam" id="NF002369">
    <property type="entry name" value="PRK01346.1-6"/>
    <property type="match status" value="1"/>
</dbReference>
<dbReference type="HAMAP" id="MF_01812">
    <property type="entry name" value="Eis"/>
    <property type="match status" value="1"/>
</dbReference>
<feature type="binding site" evidence="4">
    <location>
        <begin position="146"/>
        <end position="147"/>
    </location>
    <ligand>
        <name>acetyl-CoA</name>
        <dbReference type="ChEBI" id="CHEBI:57288"/>
    </ligand>
</feature>
<dbReference type="RefSeq" id="WP_074702480.1">
    <property type="nucleotide sequence ID" value="NZ_CP018863.1"/>
</dbReference>
<evidence type="ECO:0000256" key="4">
    <source>
        <dbReference type="HAMAP-Rule" id="MF_01812"/>
    </source>
</evidence>
<dbReference type="InterPro" id="IPR051554">
    <property type="entry name" value="Acetyltransferase_Eis"/>
</dbReference>
<evidence type="ECO:0000259" key="6">
    <source>
        <dbReference type="PROSITE" id="PS51186"/>
    </source>
</evidence>
<dbReference type="Gene3D" id="3.30.1050.10">
    <property type="entry name" value="SCP2 sterol-binding domain"/>
    <property type="match status" value="1"/>
</dbReference>
<dbReference type="AlphaFoldDB" id="A0A1H1GRB9"/>
<feature type="active site" description="Proton acceptor; via carboxylate" evidence="4">
    <location>
        <position position="436"/>
    </location>
</feature>
<feature type="domain" description="N-acetyltransferase" evidence="6">
    <location>
        <begin position="44"/>
        <end position="190"/>
    </location>
</feature>
<evidence type="ECO:0000256" key="1">
    <source>
        <dbReference type="ARBA" id="ARBA00009213"/>
    </source>
</evidence>
<evidence type="ECO:0000256" key="3">
    <source>
        <dbReference type="ARBA" id="ARBA00023315"/>
    </source>
</evidence>
<dbReference type="GO" id="GO:0034069">
    <property type="term" value="F:aminoglycoside N-acetyltransferase activity"/>
    <property type="evidence" value="ECO:0007669"/>
    <property type="project" value="TreeGrafter"/>
</dbReference>
<dbReference type="Pfam" id="PF13527">
    <property type="entry name" value="Acetyltransf_9"/>
    <property type="match status" value="1"/>
</dbReference>
<dbReference type="Proteomes" id="UP000181917">
    <property type="component" value="Unassembled WGS sequence"/>
</dbReference>
<gene>
    <name evidence="7" type="ORF">SAMN04489742_4258</name>
</gene>
<dbReference type="STRING" id="37928.SAMN04489742_4258"/>
<dbReference type="Pfam" id="PF17668">
    <property type="entry name" value="Acetyltransf_17"/>
    <property type="match status" value="1"/>
</dbReference>
<organism evidence="7 8">
    <name type="scientific">Crystallibacter crystallopoietes</name>
    <dbReference type="NCBI Taxonomy" id="37928"/>
    <lineage>
        <taxon>Bacteria</taxon>
        <taxon>Bacillati</taxon>
        <taxon>Actinomycetota</taxon>
        <taxon>Actinomycetes</taxon>
        <taxon>Micrococcales</taxon>
        <taxon>Micrococcaceae</taxon>
        <taxon>Crystallibacter</taxon>
    </lineage>
</organism>
<dbReference type="GO" id="GO:0030649">
    <property type="term" value="P:aminoglycoside antibiotic catabolic process"/>
    <property type="evidence" value="ECO:0007669"/>
    <property type="project" value="TreeGrafter"/>
</dbReference>
<dbReference type="KEGG" id="acry:AC20117_18085"/>
<dbReference type="OrthoDB" id="8399956at2"/>
<dbReference type="SUPFAM" id="SSF55718">
    <property type="entry name" value="SCP-like"/>
    <property type="match status" value="1"/>
</dbReference>
<feature type="compositionally biased region" description="Polar residues" evidence="5">
    <location>
        <begin position="1"/>
        <end position="13"/>
    </location>
</feature>
<keyword evidence="3 4" id="KW-0012">Acyltransferase</keyword>
<feature type="active site" description="Proton donor" evidence="4">
    <location>
        <position position="151"/>
    </location>
</feature>
<feature type="binding site" evidence="4">
    <location>
        <begin position="118"/>
        <end position="123"/>
    </location>
    <ligand>
        <name>acetyl-CoA</name>
        <dbReference type="ChEBI" id="CHEBI:57288"/>
    </ligand>
</feature>
<dbReference type="PROSITE" id="PS51186">
    <property type="entry name" value="GNAT"/>
    <property type="match status" value="1"/>
</dbReference>
<name>A0A1H1GRB9_9MICC</name>
<dbReference type="PANTHER" id="PTHR37817:SF1">
    <property type="entry name" value="N-ACETYLTRANSFERASE EIS"/>
    <property type="match status" value="1"/>
</dbReference>
<sequence>MDTNATTASSTLRIEQFPAETEGDTPSARFQGWFDAVDAGFHESSTEAAHLAEYAKGYAADNRVLWGIYDDEPRPGVWSPDIPVATYATMVNSMNVGGGRLLDAHQITAVTVRPTHRRRGLLRRLITSDLEQAARSGLGIAALTASEATIYGRFGFGAATFTREVEVDVQERFGLRTPPAGTVEMADPASLQQLGPEIFARFHARTPGSVARQYAYAKRISGQWGNDKPEPDKSIRAAVHYDSNGMPQGYVSYRFAGWSKEPYTMKIVDLAAASGESYRELWRYLGSIDLVQRISWSLAPVEDPLPWALQDGRGYAAKSAEDVLWLRILDPVKAFQARHYDGEGRLALEIVDPLGLAAGRFLLEAAGGNARVQPLAADDAVDLSVDVDVLGSLYLGGVTAGTLAAAGRLPGATADAVGKLERIFATTAQPYCITHF</sequence>
<comment type="subunit">
    <text evidence="4">Homohexamer; trimer of dimers.</text>
</comment>
<feature type="binding site" evidence="4">
    <location>
        <begin position="110"/>
        <end position="112"/>
    </location>
    <ligand>
        <name>acetyl-CoA</name>
        <dbReference type="ChEBI" id="CHEBI:57288"/>
    </ligand>
</feature>
<proteinExistence type="inferred from homology"/>
<dbReference type="InterPro" id="IPR000182">
    <property type="entry name" value="GNAT_dom"/>
</dbReference>
<dbReference type="InterPro" id="IPR016181">
    <property type="entry name" value="Acyl_CoA_acyltransferase"/>
</dbReference>
<keyword evidence="8" id="KW-1185">Reference proteome</keyword>
<dbReference type="Pfam" id="PF13530">
    <property type="entry name" value="SCP2_2"/>
    <property type="match status" value="1"/>
</dbReference>
<dbReference type="InterPro" id="IPR041380">
    <property type="entry name" value="Acetyltransf_17"/>
</dbReference>
<evidence type="ECO:0000313" key="8">
    <source>
        <dbReference type="Proteomes" id="UP000181917"/>
    </source>
</evidence>
<dbReference type="EMBL" id="FNKH01000002">
    <property type="protein sequence ID" value="SDR15725.1"/>
    <property type="molecule type" value="Genomic_DNA"/>
</dbReference>
<dbReference type="InterPro" id="IPR022902">
    <property type="entry name" value="NAcTrfase_Eis"/>
</dbReference>
<dbReference type="Gene3D" id="3.40.630.30">
    <property type="match status" value="2"/>
</dbReference>
<dbReference type="SUPFAM" id="SSF55729">
    <property type="entry name" value="Acyl-CoA N-acyltransferases (Nat)"/>
    <property type="match status" value="1"/>
</dbReference>
<feature type="region of interest" description="Disordered" evidence="5">
    <location>
        <begin position="1"/>
        <end position="25"/>
    </location>
</feature>
<protein>
    <submittedName>
        <fullName evidence="7">Predicted acetyltransferase</fullName>
    </submittedName>
</protein>
<comment type="similarity">
    <text evidence="1 4">Belongs to the acetyltransferase Eis family.</text>
</comment>
<keyword evidence="2 4" id="KW-0808">Transferase</keyword>
<dbReference type="InterPro" id="IPR025559">
    <property type="entry name" value="Eis_dom"/>
</dbReference>
<reference evidence="7 8" key="1">
    <citation type="submission" date="2016-10" db="EMBL/GenBank/DDBJ databases">
        <authorList>
            <person name="de Groot N.N."/>
        </authorList>
    </citation>
    <scope>NUCLEOTIDE SEQUENCE [LARGE SCALE GENOMIC DNA]</scope>
    <source>
        <strain evidence="7 8">DSM 20117</strain>
    </source>
</reference>
<dbReference type="PANTHER" id="PTHR37817">
    <property type="entry name" value="N-ACETYLTRANSFERASE EIS"/>
    <property type="match status" value="1"/>
</dbReference>
<evidence type="ECO:0000256" key="2">
    <source>
        <dbReference type="ARBA" id="ARBA00022679"/>
    </source>
</evidence>
<dbReference type="InterPro" id="IPR036527">
    <property type="entry name" value="SCP2_sterol-bd_dom_sf"/>
</dbReference>
<evidence type="ECO:0000313" key="7">
    <source>
        <dbReference type="EMBL" id="SDR15725.1"/>
    </source>
</evidence>
<evidence type="ECO:0000256" key="5">
    <source>
        <dbReference type="SAM" id="MobiDB-lite"/>
    </source>
</evidence>
<accession>A0A1H1GRB9</accession>